<protein>
    <submittedName>
        <fullName evidence="8">SurA N-terminal domain-containing protein</fullName>
    </submittedName>
</protein>
<dbReference type="Proteomes" id="UP001166191">
    <property type="component" value="Unassembled WGS sequence"/>
</dbReference>
<organism evidence="8 9">
    <name type="scientific">Paracoccus marinaquae</name>
    <dbReference type="NCBI Taxonomy" id="2841926"/>
    <lineage>
        <taxon>Bacteria</taxon>
        <taxon>Pseudomonadati</taxon>
        <taxon>Pseudomonadota</taxon>
        <taxon>Alphaproteobacteria</taxon>
        <taxon>Rhodobacterales</taxon>
        <taxon>Paracoccaceae</taxon>
        <taxon>Paracoccus</taxon>
    </lineage>
</organism>
<evidence type="ECO:0000256" key="2">
    <source>
        <dbReference type="ARBA" id="ARBA00022475"/>
    </source>
</evidence>
<reference evidence="8" key="1">
    <citation type="submission" date="2021-06" db="EMBL/GenBank/DDBJ databases">
        <title>Paracoccus bacterium XHP0099 sp. nov., isolated from the surface waters of the Yellow Sea.</title>
        <authorList>
            <person name="Xue H."/>
            <person name="Zhang D."/>
        </authorList>
    </citation>
    <scope>NUCLEOTIDE SEQUENCE</scope>
    <source>
        <strain evidence="8">XHP0099</strain>
    </source>
</reference>
<name>A0ABS6AKR6_9RHOB</name>
<dbReference type="PANTHER" id="PTHR47529:SF1">
    <property type="entry name" value="PERIPLASMIC CHAPERONE PPID"/>
    <property type="match status" value="1"/>
</dbReference>
<accession>A0ABS6AKR6</accession>
<evidence type="ECO:0000256" key="5">
    <source>
        <dbReference type="SAM" id="MobiDB-lite"/>
    </source>
</evidence>
<evidence type="ECO:0000256" key="1">
    <source>
        <dbReference type="ARBA" id="ARBA00004236"/>
    </source>
</evidence>
<keyword evidence="3 6" id="KW-0472">Membrane</keyword>
<evidence type="ECO:0000313" key="8">
    <source>
        <dbReference type="EMBL" id="MBU3030502.1"/>
    </source>
</evidence>
<keyword evidence="2" id="KW-1003">Cell membrane</keyword>
<evidence type="ECO:0000259" key="7">
    <source>
        <dbReference type="Pfam" id="PF13145"/>
    </source>
</evidence>
<dbReference type="Pfam" id="PF13145">
    <property type="entry name" value="Rotamase_2"/>
    <property type="match status" value="1"/>
</dbReference>
<comment type="caution">
    <text evidence="8">The sequence shown here is derived from an EMBL/GenBank/DDBJ whole genome shotgun (WGS) entry which is preliminary data.</text>
</comment>
<dbReference type="EMBL" id="JAHKNG010000015">
    <property type="protein sequence ID" value="MBU3030502.1"/>
    <property type="molecule type" value="Genomic_DNA"/>
</dbReference>
<keyword evidence="9" id="KW-1185">Reference proteome</keyword>
<keyword evidence="6" id="KW-1133">Transmembrane helix</keyword>
<feature type="domain" description="PpiC" evidence="7">
    <location>
        <begin position="243"/>
        <end position="361"/>
    </location>
</feature>
<dbReference type="InterPro" id="IPR000297">
    <property type="entry name" value="PPIase_PpiC"/>
</dbReference>
<evidence type="ECO:0000256" key="3">
    <source>
        <dbReference type="ARBA" id="ARBA00023136"/>
    </source>
</evidence>
<keyword evidence="6" id="KW-0812">Transmembrane</keyword>
<evidence type="ECO:0000313" key="9">
    <source>
        <dbReference type="Proteomes" id="UP001166191"/>
    </source>
</evidence>
<feature type="region of interest" description="Disordered" evidence="5">
    <location>
        <begin position="494"/>
        <end position="543"/>
    </location>
</feature>
<feature type="transmembrane region" description="Helical" evidence="6">
    <location>
        <begin position="9"/>
        <end position="29"/>
    </location>
</feature>
<evidence type="ECO:0000256" key="4">
    <source>
        <dbReference type="ARBA" id="ARBA00023186"/>
    </source>
</evidence>
<sequence>MRTQGKSTIVWILMGLLILGLGGFGVTSFSGGSAEIGSVGETKVTADQYYRAMVRQMNAYRSQTGQPVSMAQAQAVGLPQAVQAQLFTGAALEEQARRLGVSVGDDRVGQAILNSEVFQGPNGSFDRTAYAQILNREGLSEAEFEAEVRKDEARLLIQAAVTGGVVAPDAMVEQSAQWLLETRDIAWHELTEDQLPAPVADPDEATLTAWHQANADRFTAPEIRKLTYVWLTPEMLAEEVQLDEDALRAVYDQNIDQYRQPERRLVSRLVFPTPEAAAEAKAKIDAGEEPFETFVLQRGLTLEDVDLGEMTREELGAAGAAIFALSQPEVVGPIETDLGAALFAMNGILDPVEVSFEEARDDLRAEAAADRATRMIEDRMADFEDLLAGGATLEEVAEETAMQLGQIDWPSDGNRPEGGVAGYPAFRDAAAAVTASDFPELFLLDDGGVFALRLDEIVPPALIAFDEVRDRVAEDWHQAEVRRQLLAMAEEEKVEATAAAAPPPEAMPPADAASRVATPEIPAEAGPDAVTEPQPTPETLPAPWTIETGLRRDGWIDGVPVDLVQRAFTIAQPGEIEIVDAEGRVFLLRLDAVHAADLQDEEALRVIDIIGQRLGQALQADLFDYYARAAQIEGGLQLNQSAINAINAQVQ</sequence>
<keyword evidence="4" id="KW-0143">Chaperone</keyword>
<proteinExistence type="predicted"/>
<comment type="subcellular location">
    <subcellularLocation>
        <location evidence="1">Cell membrane</location>
    </subcellularLocation>
</comment>
<gene>
    <name evidence="8" type="ORF">KNW02_10275</name>
</gene>
<dbReference type="InterPro" id="IPR052029">
    <property type="entry name" value="PpiD_chaperone"/>
</dbReference>
<dbReference type="PANTHER" id="PTHR47529">
    <property type="entry name" value="PEPTIDYL-PROLYL CIS-TRANS ISOMERASE D"/>
    <property type="match status" value="1"/>
</dbReference>
<evidence type="ECO:0000256" key="6">
    <source>
        <dbReference type="SAM" id="Phobius"/>
    </source>
</evidence>
<dbReference type="Pfam" id="PF13624">
    <property type="entry name" value="SurA_N_3"/>
    <property type="match status" value="1"/>
</dbReference>